<dbReference type="PANTHER" id="PTHR10291:SF0">
    <property type="entry name" value="DEHYDRODOLICHYL DIPHOSPHATE SYNTHASE 2"/>
    <property type="match status" value="1"/>
</dbReference>
<protein>
    <recommendedName>
        <fullName evidence="4">Alkyl transferase</fullName>
    </recommendedName>
</protein>
<comment type="caution">
    <text evidence="2">The sequence shown here is derived from an EMBL/GenBank/DDBJ whole genome shotgun (WGS) entry which is preliminary data.</text>
</comment>
<evidence type="ECO:0000313" key="3">
    <source>
        <dbReference type="Proteomes" id="UP000235145"/>
    </source>
</evidence>
<evidence type="ECO:0008006" key="4">
    <source>
        <dbReference type="Google" id="ProtNLM"/>
    </source>
</evidence>
<evidence type="ECO:0000256" key="1">
    <source>
        <dbReference type="ARBA" id="ARBA00022679"/>
    </source>
</evidence>
<dbReference type="Proteomes" id="UP000235145">
    <property type="component" value="Unassembled WGS sequence"/>
</dbReference>
<dbReference type="AlphaFoldDB" id="A0A9R1WVX8"/>
<reference evidence="2 3" key="1">
    <citation type="journal article" date="2017" name="Nat. Commun.">
        <title>Genome assembly with in vitro proximity ligation data and whole-genome triplication in lettuce.</title>
        <authorList>
            <person name="Reyes-Chin-Wo S."/>
            <person name="Wang Z."/>
            <person name="Yang X."/>
            <person name="Kozik A."/>
            <person name="Arikit S."/>
            <person name="Song C."/>
            <person name="Xia L."/>
            <person name="Froenicke L."/>
            <person name="Lavelle D.O."/>
            <person name="Truco M.J."/>
            <person name="Xia R."/>
            <person name="Zhu S."/>
            <person name="Xu C."/>
            <person name="Xu H."/>
            <person name="Xu X."/>
            <person name="Cox K."/>
            <person name="Korf I."/>
            <person name="Meyers B.C."/>
            <person name="Michelmore R.W."/>
        </authorList>
    </citation>
    <scope>NUCLEOTIDE SEQUENCE [LARGE SCALE GENOMIC DNA]</scope>
    <source>
        <strain evidence="3">cv. Salinas</strain>
        <tissue evidence="2">Seedlings</tissue>
    </source>
</reference>
<dbReference type="InterPro" id="IPR001441">
    <property type="entry name" value="UPP_synth-like"/>
</dbReference>
<dbReference type="EMBL" id="NBSK02000009">
    <property type="protein sequence ID" value="KAJ0187442.1"/>
    <property type="molecule type" value="Genomic_DNA"/>
</dbReference>
<sequence>MLKHAEVIIDRNRRWDRSRGLMPQPSYLTCVEASKVEVDLCRMWGIQVLTVFAFTSNNWLRPRVEVDFLMRLLENTLKDEVAFMSR</sequence>
<proteinExistence type="predicted"/>
<organism evidence="2 3">
    <name type="scientific">Lactuca sativa</name>
    <name type="common">Garden lettuce</name>
    <dbReference type="NCBI Taxonomy" id="4236"/>
    <lineage>
        <taxon>Eukaryota</taxon>
        <taxon>Viridiplantae</taxon>
        <taxon>Streptophyta</taxon>
        <taxon>Embryophyta</taxon>
        <taxon>Tracheophyta</taxon>
        <taxon>Spermatophyta</taxon>
        <taxon>Magnoliopsida</taxon>
        <taxon>eudicotyledons</taxon>
        <taxon>Gunneridae</taxon>
        <taxon>Pentapetalae</taxon>
        <taxon>asterids</taxon>
        <taxon>campanulids</taxon>
        <taxon>Asterales</taxon>
        <taxon>Asteraceae</taxon>
        <taxon>Cichorioideae</taxon>
        <taxon>Cichorieae</taxon>
        <taxon>Lactucinae</taxon>
        <taxon>Lactuca</taxon>
    </lineage>
</organism>
<dbReference type="Pfam" id="PF01255">
    <property type="entry name" value="Prenyltransf"/>
    <property type="match status" value="1"/>
</dbReference>
<name>A0A9R1WVX8_LACSA</name>
<dbReference type="Gene3D" id="3.40.1180.10">
    <property type="entry name" value="Decaprenyl diphosphate synthase-like"/>
    <property type="match status" value="1"/>
</dbReference>
<evidence type="ECO:0000313" key="2">
    <source>
        <dbReference type="EMBL" id="KAJ0187442.1"/>
    </source>
</evidence>
<accession>A0A9R1WVX8</accession>
<dbReference type="GO" id="GO:0016765">
    <property type="term" value="F:transferase activity, transferring alkyl or aryl (other than methyl) groups"/>
    <property type="evidence" value="ECO:0007669"/>
    <property type="project" value="InterPro"/>
</dbReference>
<dbReference type="InterPro" id="IPR036424">
    <property type="entry name" value="UPP_synth-like_sf"/>
</dbReference>
<gene>
    <name evidence="2" type="ORF">LSAT_V11C900491900</name>
</gene>
<dbReference type="SUPFAM" id="SSF64005">
    <property type="entry name" value="Undecaprenyl diphosphate synthase"/>
    <property type="match status" value="1"/>
</dbReference>
<keyword evidence="3" id="KW-1185">Reference proteome</keyword>
<dbReference type="PANTHER" id="PTHR10291">
    <property type="entry name" value="DEHYDRODOLICHYL DIPHOSPHATE SYNTHASE FAMILY MEMBER"/>
    <property type="match status" value="1"/>
</dbReference>
<keyword evidence="1" id="KW-0808">Transferase</keyword>